<dbReference type="Proteomes" id="UP000704176">
    <property type="component" value="Unassembled WGS sequence"/>
</dbReference>
<protein>
    <submittedName>
        <fullName evidence="2">Glycosyltransferase family 2 protein</fullName>
    </submittedName>
</protein>
<dbReference type="PANTHER" id="PTHR43685">
    <property type="entry name" value="GLYCOSYLTRANSFERASE"/>
    <property type="match status" value="1"/>
</dbReference>
<dbReference type="PANTHER" id="PTHR43685:SF2">
    <property type="entry name" value="GLYCOSYLTRANSFERASE 2-LIKE DOMAIN-CONTAINING PROTEIN"/>
    <property type="match status" value="1"/>
</dbReference>
<evidence type="ECO:0000259" key="1">
    <source>
        <dbReference type="Pfam" id="PF00535"/>
    </source>
</evidence>
<dbReference type="CDD" id="cd00761">
    <property type="entry name" value="Glyco_tranf_GTA_type"/>
    <property type="match status" value="1"/>
</dbReference>
<feature type="domain" description="Glycosyltransferase 2-like" evidence="1">
    <location>
        <begin position="19"/>
        <end position="132"/>
    </location>
</feature>
<name>A0ABS7VS85_9HYPH</name>
<evidence type="ECO:0000313" key="3">
    <source>
        <dbReference type="Proteomes" id="UP000704176"/>
    </source>
</evidence>
<dbReference type="Gene3D" id="3.90.550.10">
    <property type="entry name" value="Spore Coat Polysaccharide Biosynthesis Protein SpsA, Chain A"/>
    <property type="match status" value="1"/>
</dbReference>
<dbReference type="InterPro" id="IPR001173">
    <property type="entry name" value="Glyco_trans_2-like"/>
</dbReference>
<dbReference type="SUPFAM" id="SSF53448">
    <property type="entry name" value="Nucleotide-diphospho-sugar transferases"/>
    <property type="match status" value="1"/>
</dbReference>
<evidence type="ECO:0000313" key="2">
    <source>
        <dbReference type="EMBL" id="MBZ6078422.1"/>
    </source>
</evidence>
<sequence length="682" mass="75726">MQEKRVPEDADRSAVRVAIIIPAYGQPSLTAEALRSALNQRTDFSYAIVVVNDGCPDPSTRDVCLTFATANPGRIFYLQKSNGGLSAARNTGIDFSLAAFPELEGVYFLDCDNRIGPYLLQRLLTALRASEEHIGWAYTDVDKFGFVEFGDTSGPYSPLEHLFRNVSEAGSMAARRMLDAGIRFDTQMRRGVEDWEFWLHGLEMGFHGVHVPDAGFRYRRRGESMLVAAERDFGPILDYIRSRHPALFLPGALLAREIAEKSRYAVYHPDTGRVSRLTAPSEREFLDRDDYLRRLLQSCERPDYGRCPGHLVVMDENLYDVLAERRMLAGILWTLECTVRRATFAAVNFRSMADSKTTPRWLRENILCDRSAGTVPLPEEVQIIALEASVLLAHARPGGNFESLALQAAKRSEGLVLTANIPDLLSSERNAAAALTNLGKALADIALREHAHLWRAAPLIRYRSHPAMPRDIYAHLGLPSIFPCDVPASSRQRAALIVEPGTSDALAAADRMRDRLGRQWNVDLVIIGDEIETSLLASHDYTEIVLLPREALRVLSGTADHRIYNGTAIPCLDGFGSEDAIATLAAYQLVVSVTSHLAHPLMGSLRQLKVETCCLLQAASSHRSPGELVNACAAFEQAYDSIVAEDRTALHLCSALGIPQRKLHLWHDWRPWREAPQPSLES</sequence>
<dbReference type="RefSeq" id="WP_224315174.1">
    <property type="nucleotide sequence ID" value="NZ_JAIRBM010000018.1"/>
</dbReference>
<dbReference type="InterPro" id="IPR050834">
    <property type="entry name" value="Glycosyltransf_2"/>
</dbReference>
<reference evidence="2 3" key="1">
    <citation type="submission" date="2021-09" db="EMBL/GenBank/DDBJ databases">
        <title>The complete genome sequence of a new microorganism.</title>
        <authorList>
            <person name="Zi Z."/>
        </authorList>
    </citation>
    <scope>NUCLEOTIDE SEQUENCE [LARGE SCALE GENOMIC DNA]</scope>
    <source>
        <strain evidence="2 3">WGZ8</strain>
    </source>
</reference>
<proteinExistence type="predicted"/>
<comment type="caution">
    <text evidence="2">The sequence shown here is derived from an EMBL/GenBank/DDBJ whole genome shotgun (WGS) entry which is preliminary data.</text>
</comment>
<organism evidence="2 3">
    <name type="scientific">Microvirga puerhi</name>
    <dbReference type="NCBI Taxonomy" id="2876078"/>
    <lineage>
        <taxon>Bacteria</taxon>
        <taxon>Pseudomonadati</taxon>
        <taxon>Pseudomonadota</taxon>
        <taxon>Alphaproteobacteria</taxon>
        <taxon>Hyphomicrobiales</taxon>
        <taxon>Methylobacteriaceae</taxon>
        <taxon>Microvirga</taxon>
    </lineage>
</organism>
<dbReference type="InterPro" id="IPR029044">
    <property type="entry name" value="Nucleotide-diphossugar_trans"/>
</dbReference>
<accession>A0ABS7VS85</accession>
<dbReference type="EMBL" id="JAIRBM010000018">
    <property type="protein sequence ID" value="MBZ6078422.1"/>
    <property type="molecule type" value="Genomic_DNA"/>
</dbReference>
<gene>
    <name evidence="2" type="ORF">K9B37_19380</name>
</gene>
<keyword evidence="3" id="KW-1185">Reference proteome</keyword>
<dbReference type="Pfam" id="PF00535">
    <property type="entry name" value="Glycos_transf_2"/>
    <property type="match status" value="1"/>
</dbReference>